<proteinExistence type="predicted"/>
<dbReference type="SUPFAM" id="SSF46785">
    <property type="entry name" value="Winged helix' DNA-binding domain"/>
    <property type="match status" value="1"/>
</dbReference>
<dbReference type="InterPro" id="IPR036390">
    <property type="entry name" value="WH_DNA-bd_sf"/>
</dbReference>
<dbReference type="Gene3D" id="1.10.3210.40">
    <property type="match status" value="1"/>
</dbReference>
<evidence type="ECO:0000313" key="4">
    <source>
        <dbReference type="Proteomes" id="UP000569732"/>
    </source>
</evidence>
<comment type="caution">
    <text evidence="3">The sequence shown here is derived from an EMBL/GenBank/DDBJ whole genome shotgun (WGS) entry which is preliminary data.</text>
</comment>
<evidence type="ECO:0000256" key="1">
    <source>
        <dbReference type="SAM" id="MobiDB-lite"/>
    </source>
</evidence>
<protein>
    <submittedName>
        <fullName evidence="3">DNA-binding domain-containing protein</fullName>
    </submittedName>
</protein>
<evidence type="ECO:0000313" key="3">
    <source>
        <dbReference type="EMBL" id="NYZ67795.1"/>
    </source>
</evidence>
<feature type="compositionally biased region" description="Basic and acidic residues" evidence="1">
    <location>
        <begin position="222"/>
        <end position="239"/>
    </location>
</feature>
<dbReference type="EMBL" id="JACCKB010000030">
    <property type="protein sequence ID" value="NYZ67795.1"/>
    <property type="molecule type" value="Genomic_DNA"/>
</dbReference>
<reference evidence="3 4" key="1">
    <citation type="submission" date="2020-07" db="EMBL/GenBank/DDBJ databases">
        <title>Endozoicomonas sp. nov., isolated from sediment.</title>
        <authorList>
            <person name="Gu T."/>
        </authorList>
    </citation>
    <scope>NUCLEOTIDE SEQUENCE [LARGE SCALE GENOMIC DNA]</scope>
    <source>
        <strain evidence="3 4">SM1973</strain>
    </source>
</reference>
<keyword evidence="3" id="KW-0238">DNA-binding</keyword>
<feature type="domain" description="Putative conjugal transfer nickase/helicase TraI C-terminal" evidence="2">
    <location>
        <begin position="244"/>
        <end position="302"/>
    </location>
</feature>
<accession>A0A853IF54</accession>
<dbReference type="Proteomes" id="UP000569732">
    <property type="component" value="Unassembled WGS sequence"/>
</dbReference>
<dbReference type="Pfam" id="PF07515">
    <property type="entry name" value="TraI_2_C"/>
    <property type="match status" value="1"/>
</dbReference>
<gene>
    <name evidence="3" type="ORF">H0A36_17415</name>
</gene>
<organism evidence="3 4">
    <name type="scientific">Spartinivicinus marinus</name>
    <dbReference type="NCBI Taxonomy" id="2994442"/>
    <lineage>
        <taxon>Bacteria</taxon>
        <taxon>Pseudomonadati</taxon>
        <taxon>Pseudomonadota</taxon>
        <taxon>Gammaproteobacteria</taxon>
        <taxon>Oceanospirillales</taxon>
        <taxon>Zooshikellaceae</taxon>
        <taxon>Spartinivicinus</taxon>
    </lineage>
</organism>
<dbReference type="GO" id="GO:0003677">
    <property type="term" value="F:DNA binding"/>
    <property type="evidence" value="ECO:0007669"/>
    <property type="project" value="UniProtKB-KW"/>
</dbReference>
<dbReference type="AlphaFoldDB" id="A0A853IF54"/>
<feature type="region of interest" description="Disordered" evidence="1">
    <location>
        <begin position="218"/>
        <end position="239"/>
    </location>
</feature>
<keyword evidence="4" id="KW-1185">Reference proteome</keyword>
<name>A0A853IF54_9GAMM</name>
<dbReference type="InterPro" id="IPR011093">
    <property type="entry name" value="TraI_2_C"/>
</dbReference>
<evidence type="ECO:0000259" key="2">
    <source>
        <dbReference type="Pfam" id="PF07515"/>
    </source>
</evidence>
<dbReference type="RefSeq" id="WP_180569818.1">
    <property type="nucleotide sequence ID" value="NZ_JACCKB010000030.1"/>
</dbReference>
<sequence length="355" mass="40510">MLKQVIGWIFPKTLPKPTQELSDDVKHCLVQLDRLAGVPKEYFNQYYLSPIKKWDQLASIDYDHNVLVAKLEVILKVLRRMKGAILPHGVRPEMIKQKQYQWQYGIFVAALIYDSHKHLALPTNEDAALTGLLPIKHTTLLIEGNQNKNVLFIKQLFTGDPLEWVQEDEQLITTLIKAINDPFGEPMIGESLVFAYQLIHENKATPKPVEPDIISEVPIKAEQPHSVEPTENKPKKPELSLKDIGNEFIEWVISEVNRNNLTVNKPDSLVYEPRYGLALLTPDIFKLYESKKGVPYMTTQKGLLKLKIHASISGSNTKKGHLPNRFLQATYILINSPEVLERIEITKDEDKELVG</sequence>